<gene>
    <name evidence="1" type="ORF">MNBD_GAMMA21-1263</name>
</gene>
<dbReference type="InterPro" id="IPR009078">
    <property type="entry name" value="Ferritin-like_SF"/>
</dbReference>
<accession>A0A3B0ZYB7</accession>
<dbReference type="PANTHER" id="PTHR42782:SF4">
    <property type="entry name" value="DUF455 DOMAIN-CONTAINING PROTEIN"/>
    <property type="match status" value="1"/>
</dbReference>
<dbReference type="Pfam" id="PF04305">
    <property type="entry name" value="DUF455"/>
    <property type="match status" value="1"/>
</dbReference>
<dbReference type="PIRSF" id="PIRSF012318">
    <property type="entry name" value="UCP012318"/>
    <property type="match status" value="1"/>
</dbReference>
<proteinExistence type="predicted"/>
<dbReference type="InterPro" id="IPR011197">
    <property type="entry name" value="UCP012318"/>
</dbReference>
<dbReference type="AlphaFoldDB" id="A0A3B0ZYB7"/>
<organism evidence="1">
    <name type="scientific">hydrothermal vent metagenome</name>
    <dbReference type="NCBI Taxonomy" id="652676"/>
    <lineage>
        <taxon>unclassified sequences</taxon>
        <taxon>metagenomes</taxon>
        <taxon>ecological metagenomes</taxon>
    </lineage>
</organism>
<name>A0A3B0ZYB7_9ZZZZ</name>
<evidence type="ECO:0000313" key="1">
    <source>
        <dbReference type="EMBL" id="VAW92367.1"/>
    </source>
</evidence>
<dbReference type="PANTHER" id="PTHR42782">
    <property type="entry name" value="SI:CH73-314G15.3"/>
    <property type="match status" value="1"/>
</dbReference>
<dbReference type="SUPFAM" id="SSF47240">
    <property type="entry name" value="Ferritin-like"/>
    <property type="match status" value="1"/>
</dbReference>
<reference evidence="1" key="1">
    <citation type="submission" date="2018-06" db="EMBL/GenBank/DDBJ databases">
        <authorList>
            <person name="Zhirakovskaya E."/>
        </authorList>
    </citation>
    <scope>NUCLEOTIDE SEQUENCE</scope>
</reference>
<dbReference type="CDD" id="cd00657">
    <property type="entry name" value="Ferritin_like"/>
    <property type="match status" value="1"/>
</dbReference>
<sequence>MSAEQITTFRTQSIHDSACICLMSADVEEKIFLTRTLNELFQKSNLIIESDQPAHIIPVPGRPEHPRLVSPRDLSKRSMRDEKGRAALVHSIAHIEFNAINLALDVVYRFRGQPRTFYADWLQVAQEEAYHFGLLENHLNKLGYAYGDFNGHNGLWEMAVETDYDVLVRMALVPRVMEARGLDVTPGIIAKFKQVGDQDMMEILSIIQQDEVGHVETGTRWYRYFCEQRAWPPLETFKKLIEKHMSGGVRGPYDYLRRKQAGFTDDELEYLEQAGAR</sequence>
<dbReference type="EMBL" id="UOFR01000014">
    <property type="protein sequence ID" value="VAW92367.1"/>
    <property type="molecule type" value="Genomic_DNA"/>
</dbReference>
<protein>
    <submittedName>
        <fullName evidence="1">FIG00005326: uncharacterized protein</fullName>
    </submittedName>
</protein>
<dbReference type="InterPro" id="IPR007402">
    <property type="entry name" value="DUF455"/>
</dbReference>